<dbReference type="AlphaFoldDB" id="A0A1F6MQA7"/>
<sequence>MTKPQETGYFVAISDAEVPEQYRHTFVAYRRLGIELGVREQVPLCYRVRAGFTLKTHAPQVGPCLDRFHDLQDAPLADKPTSNCLAFWVPRVVPGSTSKSVVAQMELLAELRRKRGLPAHHLSSFGSAALVAGLILAHFKATGERVPLHSFYVVTDAQLAIGRLYLGEFDEEGLSWCSWGMKMENRGGPVIGLFPLGVEALGD</sequence>
<organism evidence="1 2">
    <name type="scientific">Candidatus Magasanikbacteria bacterium RIFCSPHIGHO2_02_FULL_51_14</name>
    <dbReference type="NCBI Taxonomy" id="1798683"/>
    <lineage>
        <taxon>Bacteria</taxon>
        <taxon>Candidatus Magasanikiibacteriota</taxon>
    </lineage>
</organism>
<accession>A0A1F6MQA7</accession>
<evidence type="ECO:0000313" key="2">
    <source>
        <dbReference type="Proteomes" id="UP000177457"/>
    </source>
</evidence>
<dbReference type="EMBL" id="MFQE01000011">
    <property type="protein sequence ID" value="OGH73855.1"/>
    <property type="molecule type" value="Genomic_DNA"/>
</dbReference>
<evidence type="ECO:0000313" key="1">
    <source>
        <dbReference type="EMBL" id="OGH73855.1"/>
    </source>
</evidence>
<proteinExistence type="predicted"/>
<protein>
    <submittedName>
        <fullName evidence="1">Uncharacterized protein</fullName>
    </submittedName>
</protein>
<reference evidence="1 2" key="1">
    <citation type="journal article" date="2016" name="Nat. Commun.">
        <title>Thousands of microbial genomes shed light on interconnected biogeochemical processes in an aquifer system.</title>
        <authorList>
            <person name="Anantharaman K."/>
            <person name="Brown C.T."/>
            <person name="Hug L.A."/>
            <person name="Sharon I."/>
            <person name="Castelle C.J."/>
            <person name="Probst A.J."/>
            <person name="Thomas B.C."/>
            <person name="Singh A."/>
            <person name="Wilkins M.J."/>
            <person name="Karaoz U."/>
            <person name="Brodie E.L."/>
            <person name="Williams K.H."/>
            <person name="Hubbard S.S."/>
            <person name="Banfield J.F."/>
        </authorList>
    </citation>
    <scope>NUCLEOTIDE SEQUENCE [LARGE SCALE GENOMIC DNA]</scope>
</reference>
<dbReference type="Proteomes" id="UP000177457">
    <property type="component" value="Unassembled WGS sequence"/>
</dbReference>
<comment type="caution">
    <text evidence="1">The sequence shown here is derived from an EMBL/GenBank/DDBJ whole genome shotgun (WGS) entry which is preliminary data.</text>
</comment>
<dbReference type="STRING" id="1798683.A3C90_01265"/>
<gene>
    <name evidence="1" type="ORF">A3C90_01265</name>
</gene>
<name>A0A1F6MQA7_9BACT</name>